<dbReference type="Proteomes" id="UP000276133">
    <property type="component" value="Unassembled WGS sequence"/>
</dbReference>
<evidence type="ECO:0000313" key="3">
    <source>
        <dbReference type="Proteomes" id="UP000276133"/>
    </source>
</evidence>
<keyword evidence="3" id="KW-1185">Reference proteome</keyword>
<evidence type="ECO:0000256" key="1">
    <source>
        <dbReference type="SAM" id="Phobius"/>
    </source>
</evidence>
<accession>A0A3M7SAN1</accession>
<dbReference type="AlphaFoldDB" id="A0A3M7SAN1"/>
<keyword evidence="1" id="KW-0472">Membrane</keyword>
<gene>
    <name evidence="2" type="ORF">BpHYR1_049853</name>
</gene>
<dbReference type="EMBL" id="REGN01001742">
    <property type="protein sequence ID" value="RNA32822.1"/>
    <property type="molecule type" value="Genomic_DNA"/>
</dbReference>
<proteinExistence type="predicted"/>
<comment type="caution">
    <text evidence="2">The sequence shown here is derived from an EMBL/GenBank/DDBJ whole genome shotgun (WGS) entry which is preliminary data.</text>
</comment>
<protein>
    <submittedName>
        <fullName evidence="2">Uncharacterized protein</fullName>
    </submittedName>
</protein>
<reference evidence="2 3" key="1">
    <citation type="journal article" date="2018" name="Sci. Rep.">
        <title>Genomic signatures of local adaptation to the degree of environmental predictability in rotifers.</title>
        <authorList>
            <person name="Franch-Gras L."/>
            <person name="Hahn C."/>
            <person name="Garcia-Roger E.M."/>
            <person name="Carmona M.J."/>
            <person name="Serra M."/>
            <person name="Gomez A."/>
        </authorList>
    </citation>
    <scope>NUCLEOTIDE SEQUENCE [LARGE SCALE GENOMIC DNA]</scope>
    <source>
        <strain evidence="2">HYR1</strain>
    </source>
</reference>
<feature type="transmembrane region" description="Helical" evidence="1">
    <location>
        <begin position="51"/>
        <end position="70"/>
    </location>
</feature>
<organism evidence="2 3">
    <name type="scientific">Brachionus plicatilis</name>
    <name type="common">Marine rotifer</name>
    <name type="synonym">Brachionus muelleri</name>
    <dbReference type="NCBI Taxonomy" id="10195"/>
    <lineage>
        <taxon>Eukaryota</taxon>
        <taxon>Metazoa</taxon>
        <taxon>Spiralia</taxon>
        <taxon>Gnathifera</taxon>
        <taxon>Rotifera</taxon>
        <taxon>Eurotatoria</taxon>
        <taxon>Monogononta</taxon>
        <taxon>Pseudotrocha</taxon>
        <taxon>Ploima</taxon>
        <taxon>Brachionidae</taxon>
        <taxon>Brachionus</taxon>
    </lineage>
</organism>
<evidence type="ECO:0000313" key="2">
    <source>
        <dbReference type="EMBL" id="RNA32822.1"/>
    </source>
</evidence>
<keyword evidence="1" id="KW-0812">Transmembrane</keyword>
<name>A0A3M7SAN1_BRAPC</name>
<sequence>MKMMNNFYVSFKYFLVEIKWYTTVSMLAKNFILILFKNLLSIYQFWIKKILLDRIALDLVVLIMINLTILNENWSCFDFNSKTRSFLNVKIDKISCEFCS</sequence>
<feature type="transmembrane region" description="Helical" evidence="1">
    <location>
        <begin position="20"/>
        <end position="39"/>
    </location>
</feature>
<keyword evidence="1" id="KW-1133">Transmembrane helix</keyword>